<dbReference type="EMBL" id="MFNF01000001">
    <property type="protein sequence ID" value="OGH05123.1"/>
    <property type="molecule type" value="Genomic_DNA"/>
</dbReference>
<dbReference type="Gene3D" id="3.10.129.10">
    <property type="entry name" value="Hotdog Thioesterase"/>
    <property type="match status" value="1"/>
</dbReference>
<protein>
    <submittedName>
        <fullName evidence="3">Uncharacterized protein</fullName>
    </submittedName>
</protein>
<evidence type="ECO:0000313" key="3">
    <source>
        <dbReference type="EMBL" id="OGH05123.1"/>
    </source>
</evidence>
<name>A0A1F6H435_9PROT</name>
<reference evidence="3 4" key="1">
    <citation type="journal article" date="2016" name="Nat. Commun.">
        <title>Thousands of microbial genomes shed light on interconnected biogeochemical processes in an aquifer system.</title>
        <authorList>
            <person name="Anantharaman K."/>
            <person name="Brown C.T."/>
            <person name="Hug L.A."/>
            <person name="Sharon I."/>
            <person name="Castelle C.J."/>
            <person name="Probst A.J."/>
            <person name="Thomas B.C."/>
            <person name="Singh A."/>
            <person name="Wilkins M.J."/>
            <person name="Karaoz U."/>
            <person name="Brodie E.L."/>
            <person name="Williams K.H."/>
            <person name="Hubbard S.S."/>
            <person name="Banfield J.F."/>
        </authorList>
    </citation>
    <scope>NUCLEOTIDE SEQUENCE [LARGE SCALE GENOMIC DNA]</scope>
</reference>
<organism evidence="3 4">
    <name type="scientific">Candidatus Lambdaproteobacteria bacterium RIFOXYD2_FULL_56_26</name>
    <dbReference type="NCBI Taxonomy" id="1817773"/>
    <lineage>
        <taxon>Bacteria</taxon>
        <taxon>Pseudomonadati</taxon>
        <taxon>Pseudomonadota</taxon>
        <taxon>Candidatus Lambdaproteobacteria</taxon>
    </lineage>
</organism>
<gene>
    <name evidence="3" type="ORF">A2557_08275</name>
</gene>
<dbReference type="AlphaFoldDB" id="A0A1F6H435"/>
<dbReference type="InterPro" id="IPR050563">
    <property type="entry name" value="4-hydroxybenzoyl-CoA_TE"/>
</dbReference>
<evidence type="ECO:0000256" key="1">
    <source>
        <dbReference type="ARBA" id="ARBA00005953"/>
    </source>
</evidence>
<evidence type="ECO:0000256" key="2">
    <source>
        <dbReference type="ARBA" id="ARBA00022801"/>
    </source>
</evidence>
<comment type="similarity">
    <text evidence="1">Belongs to the 4-hydroxybenzoyl-CoA thioesterase family.</text>
</comment>
<keyword evidence="2" id="KW-0378">Hydrolase</keyword>
<dbReference type="Proteomes" id="UP000177583">
    <property type="component" value="Unassembled WGS sequence"/>
</dbReference>
<dbReference type="PANTHER" id="PTHR31793:SF27">
    <property type="entry name" value="NOVEL THIOESTERASE SUPERFAMILY DOMAIN AND SAPOSIN A-TYPE DOMAIN CONTAINING PROTEIN (0610012H03RIK)"/>
    <property type="match status" value="1"/>
</dbReference>
<dbReference type="PANTHER" id="PTHR31793">
    <property type="entry name" value="4-HYDROXYBENZOYL-COA THIOESTERASE FAMILY MEMBER"/>
    <property type="match status" value="1"/>
</dbReference>
<dbReference type="SUPFAM" id="SSF54637">
    <property type="entry name" value="Thioesterase/thiol ester dehydrase-isomerase"/>
    <property type="match status" value="1"/>
</dbReference>
<comment type="caution">
    <text evidence="3">The sequence shown here is derived from an EMBL/GenBank/DDBJ whole genome shotgun (WGS) entry which is preliminary data.</text>
</comment>
<sequence>MENFPYRLEFLVRDYELDLLGMVNNGVYQGYLEHARHEYLKTIGLDFAGMFAQGYRLVVVRAELDYKQTLHSGDRFFVAVSMSREGKVRFRFDQAIFRADGALVLEAKVFGTCLKPSGRPCFPPGWESYFSTPTV</sequence>
<proteinExistence type="inferred from homology"/>
<dbReference type="CDD" id="cd00586">
    <property type="entry name" value="4HBT"/>
    <property type="match status" value="1"/>
</dbReference>
<accession>A0A1F6H435</accession>
<evidence type="ECO:0000313" key="4">
    <source>
        <dbReference type="Proteomes" id="UP000177583"/>
    </source>
</evidence>
<dbReference type="InterPro" id="IPR029069">
    <property type="entry name" value="HotDog_dom_sf"/>
</dbReference>
<dbReference type="Pfam" id="PF13279">
    <property type="entry name" value="4HBT_2"/>
    <property type="match status" value="1"/>
</dbReference>
<dbReference type="GO" id="GO:0047617">
    <property type="term" value="F:fatty acyl-CoA hydrolase activity"/>
    <property type="evidence" value="ECO:0007669"/>
    <property type="project" value="TreeGrafter"/>
</dbReference>